<accession>A0A835XM91</accession>
<dbReference type="AlphaFoldDB" id="A0A835XM91"/>
<dbReference type="EMBL" id="JAEHOE010000172">
    <property type="protein sequence ID" value="KAG2483560.1"/>
    <property type="molecule type" value="Genomic_DNA"/>
</dbReference>
<keyword evidence="4" id="KW-1185">Reference proteome</keyword>
<organism evidence="3 4">
    <name type="scientific">Edaphochlamys debaryana</name>
    <dbReference type="NCBI Taxonomy" id="47281"/>
    <lineage>
        <taxon>Eukaryota</taxon>
        <taxon>Viridiplantae</taxon>
        <taxon>Chlorophyta</taxon>
        <taxon>core chlorophytes</taxon>
        <taxon>Chlorophyceae</taxon>
        <taxon>CS clade</taxon>
        <taxon>Chlamydomonadales</taxon>
        <taxon>Chlamydomonadales incertae sedis</taxon>
        <taxon>Edaphochlamys</taxon>
    </lineage>
</organism>
<dbReference type="InterPro" id="IPR029417">
    <property type="entry name" value="FAM227"/>
</dbReference>
<gene>
    <name evidence="3" type="ORF">HYH03_017567</name>
</gene>
<evidence type="ECO:0000256" key="1">
    <source>
        <dbReference type="ARBA" id="ARBA00008666"/>
    </source>
</evidence>
<feature type="region of interest" description="Disordered" evidence="2">
    <location>
        <begin position="102"/>
        <end position="153"/>
    </location>
</feature>
<protein>
    <submittedName>
        <fullName evidence="3">Uncharacterized protein</fullName>
    </submittedName>
</protein>
<evidence type="ECO:0000313" key="3">
    <source>
        <dbReference type="EMBL" id="KAG2483560.1"/>
    </source>
</evidence>
<feature type="region of interest" description="Disordered" evidence="2">
    <location>
        <begin position="45"/>
        <end position="86"/>
    </location>
</feature>
<dbReference type="Pfam" id="PF14922">
    <property type="entry name" value="FWWh"/>
    <property type="match status" value="1"/>
</dbReference>
<feature type="compositionally biased region" description="Gly residues" evidence="2">
    <location>
        <begin position="113"/>
        <end position="147"/>
    </location>
</feature>
<comment type="caution">
    <text evidence="3">The sequence shown here is derived from an EMBL/GenBank/DDBJ whole genome shotgun (WGS) entry which is preliminary data.</text>
</comment>
<sequence>MATQSGGAPDGESILNLLEHFKDDDGRVALLIKELQELSNRAQVAELATVDPRALSRATGSGPHGGAGQSSGAQGSSGPPGREHPRGIDAFAAAVRRVRHQIPGSSASANPGSGTGDGSGEGGGGAGGGAEGGGTSASGGRGPGGAGLRVEEATLPVPPDDPFAPLPTPAGGHEWEALQAAVNDSVAVFGAAAAKMGWKKWALTRAHSALLVSLFWWVVAAAFRADHPLSGPVQRAAFGHFCRHYAAVVLRLRGKARDQYQQVWIEMMAAAALYLLAEVYPRSQHKFDDGLRALVSKQLRLWTAGALPADMHPSAHADAHDASPAAFSVAAQAAAAAAADAGATRAQQAAKAAAAAQAAASASGVAPSLPSFSGPSLTQLGPGLGGPFTRGHMRQSLGSTSRRGGTVGGATASGGMPGSAGSHGPYGTDAGPYGNSYGPQGFVITKNSPVMAAMLAGGGGAVAAGSEYGGLHGGGAAAGVGAPPVIKGLLKNSVGGTLARLHRALDEGSDEELSYGRLAAAATASAADAVAQYDASRRAAAAEAAALRRGLLGARGAIEARQRAALGASGGAVKQMSDRLSGYVQNDVDRLLAGKPTSTAPGEAAEEPRYRRPTVARGGGGPGDVGGAPAIKPARLMAPLSELRRVEGNIRSALAGGRQSSTDTAAHAAAVTAAREAAAAADWRPLAAYPVGTKDTRRRKMAAAVLAGLDLEQYAV</sequence>
<feature type="region of interest" description="Disordered" evidence="2">
    <location>
        <begin position="373"/>
        <end position="427"/>
    </location>
</feature>
<evidence type="ECO:0000256" key="2">
    <source>
        <dbReference type="SAM" id="MobiDB-lite"/>
    </source>
</evidence>
<feature type="compositionally biased region" description="Gly residues" evidence="2">
    <location>
        <begin position="405"/>
        <end position="418"/>
    </location>
</feature>
<evidence type="ECO:0000313" key="4">
    <source>
        <dbReference type="Proteomes" id="UP000612055"/>
    </source>
</evidence>
<dbReference type="OrthoDB" id="538318at2759"/>
<dbReference type="Proteomes" id="UP000612055">
    <property type="component" value="Unassembled WGS sequence"/>
</dbReference>
<comment type="similarity">
    <text evidence="1">Belongs to the FAM227 family.</text>
</comment>
<feature type="compositionally biased region" description="Low complexity" evidence="2">
    <location>
        <begin position="70"/>
        <end position="80"/>
    </location>
</feature>
<feature type="compositionally biased region" description="Gly residues" evidence="2">
    <location>
        <begin position="617"/>
        <end position="626"/>
    </location>
</feature>
<feature type="region of interest" description="Disordered" evidence="2">
    <location>
        <begin position="593"/>
        <end position="630"/>
    </location>
</feature>
<reference evidence="3" key="1">
    <citation type="journal article" date="2020" name="bioRxiv">
        <title>Comparative genomics of Chlamydomonas.</title>
        <authorList>
            <person name="Craig R.J."/>
            <person name="Hasan A.R."/>
            <person name="Ness R.W."/>
            <person name="Keightley P.D."/>
        </authorList>
    </citation>
    <scope>NUCLEOTIDE SEQUENCE</scope>
    <source>
        <strain evidence="3">CCAP 11/70</strain>
    </source>
</reference>
<name>A0A835XM91_9CHLO</name>
<feature type="compositionally biased region" description="Low complexity" evidence="2">
    <location>
        <begin position="103"/>
        <end position="112"/>
    </location>
</feature>
<proteinExistence type="inferred from homology"/>